<proteinExistence type="predicted"/>
<protein>
    <recommendedName>
        <fullName evidence="3">Adhesin</fullName>
    </recommendedName>
</protein>
<sequence length="275" mass="30772">MAKRNRGTLKNYFRQGAMPSAEHFSDLIDSSVNKIEEGFDKTPEQGLKIAALDTHARLMTFYRDSDPTRALWSVSLQPDSDLLRVNRHAGDGQDAIADADPLLTFTPDGRAGINTTTPRHALDVNGVIGAQGRAGAQWADRLPADGEWHDLTPKLEGCQAFEVVAGVGIRHSGRYALIHAIALNTCAPSGFFFNFFNRKNRISARHAYYHSRADKLTLRWLRDDTPAGGHDGIRPYRLQIRTHTSYGDGIVIRYHLTRLWHDAYMHNSLLPADEE</sequence>
<evidence type="ECO:0008006" key="3">
    <source>
        <dbReference type="Google" id="ProtNLM"/>
    </source>
</evidence>
<dbReference type="GeneID" id="66566307"/>
<name>A0A2K8QQM0_9GAMM</name>
<organism evidence="1 2">
    <name type="scientific">Dickeya fangzhongdai</name>
    <dbReference type="NCBI Taxonomy" id="1778540"/>
    <lineage>
        <taxon>Bacteria</taxon>
        <taxon>Pseudomonadati</taxon>
        <taxon>Pseudomonadota</taxon>
        <taxon>Gammaproteobacteria</taxon>
        <taxon>Enterobacterales</taxon>
        <taxon>Pectobacteriaceae</taxon>
        <taxon>Dickeya</taxon>
    </lineage>
</organism>
<dbReference type="OrthoDB" id="9793307at2"/>
<dbReference type="AlphaFoldDB" id="A0A2K8QQM0"/>
<dbReference type="RefSeq" id="WP_049855526.1">
    <property type="nucleotide sequence ID" value="NZ_BMJF01000019.1"/>
</dbReference>
<dbReference type="EMBL" id="CP025003">
    <property type="protein sequence ID" value="ATZ95784.1"/>
    <property type="molecule type" value="Genomic_DNA"/>
</dbReference>
<gene>
    <name evidence="1" type="ORF">CVE23_18505</name>
</gene>
<dbReference type="KEGG" id="dfn:CVE23_18505"/>
<reference evidence="2" key="1">
    <citation type="journal article" date="2018" name="Genome Announc.">
        <title>Complete genome sequence of a Dickeya fangzhongdai type strain causing bleeding canker of pear tree trunks.</title>
        <authorList>
            <person name="Zhao Y."/>
            <person name="Tian Y."/>
            <person name="Li X."/>
            <person name="Hu B."/>
        </authorList>
    </citation>
    <scope>NUCLEOTIDE SEQUENCE [LARGE SCALE GENOMIC DNA]</scope>
    <source>
        <strain evidence="2">DSM 101947</strain>
    </source>
</reference>
<accession>A0A2K8QQM0</accession>
<evidence type="ECO:0000313" key="1">
    <source>
        <dbReference type="EMBL" id="ATZ95784.1"/>
    </source>
</evidence>
<dbReference type="Proteomes" id="UP000231901">
    <property type="component" value="Chromosome"/>
</dbReference>
<evidence type="ECO:0000313" key="2">
    <source>
        <dbReference type="Proteomes" id="UP000231901"/>
    </source>
</evidence>
<keyword evidence="2" id="KW-1185">Reference proteome</keyword>